<evidence type="ECO:0000313" key="3">
    <source>
        <dbReference type="Proteomes" id="UP000017861"/>
    </source>
</evidence>
<reference evidence="2 3" key="1">
    <citation type="journal article" date="2014" name="Genome Announc.">
        <title>Trypanosoma cruzi Clone Dm28c Draft Genome Sequence.</title>
        <authorList>
            <person name="Grisard E.C."/>
            <person name="Teixeira S.M."/>
            <person name="de Almeida L.G."/>
            <person name="Stoco P.H."/>
            <person name="Gerber A.L."/>
            <person name="Talavera-Lopez C."/>
            <person name="Lima O.C."/>
            <person name="Andersson B."/>
            <person name="de Vasconcelos A.T."/>
        </authorList>
    </citation>
    <scope>NUCLEOTIDE SEQUENCE [LARGE SCALE GENOMIC DNA]</scope>
    <source>
        <strain evidence="2 3">Dm28c</strain>
    </source>
</reference>
<dbReference type="AlphaFoldDB" id="V5BCJ6"/>
<gene>
    <name evidence="2" type="ORF">TCDM_00012</name>
</gene>
<dbReference type="Gene3D" id="3.30.450.30">
    <property type="entry name" value="Dynein light chain 2a, cytoplasmic"/>
    <property type="match status" value="1"/>
</dbReference>
<keyword evidence="1" id="KW-0732">Signal</keyword>
<dbReference type="EMBL" id="AYLP01000001">
    <property type="protein sequence ID" value="ESS71015.1"/>
    <property type="molecule type" value="Genomic_DNA"/>
</dbReference>
<dbReference type="GO" id="GO:0032008">
    <property type="term" value="P:positive regulation of TOR signaling"/>
    <property type="evidence" value="ECO:0007669"/>
    <property type="project" value="InterPro"/>
</dbReference>
<dbReference type="OrthoDB" id="271745at2759"/>
<protein>
    <recommendedName>
        <fullName evidence="4">Roadblock/LAMTOR2 domain-containing protein</fullName>
    </recommendedName>
</protein>
<evidence type="ECO:0008006" key="4">
    <source>
        <dbReference type="Google" id="ProtNLM"/>
    </source>
</evidence>
<sequence>MVSAGNILILLTDFFCCRLFVFCCCCCFYNQEGGRMLDASFINSSLKSALGNGVEAVILLDGNGVLLSSASLNPEYVCQKEHSMIVAATGNVWRACARNDLTKNKLTNEIEPEALEQVLIDFGCRKICAMSVGGSAILCMVGTELEMGFLKLRTAALQRRLDGHLRPVLLLPS</sequence>
<dbReference type="VEuPathDB" id="TriTrypDB:TCDM_00012"/>
<feature type="signal peptide" evidence="1">
    <location>
        <begin position="1"/>
        <end position="23"/>
    </location>
</feature>
<dbReference type="InterPro" id="IPR037587">
    <property type="entry name" value="LAMTOR2-like"/>
</dbReference>
<evidence type="ECO:0000313" key="2">
    <source>
        <dbReference type="EMBL" id="ESS71015.1"/>
    </source>
</evidence>
<dbReference type="PANTHER" id="PTHR13323">
    <property type="entry name" value="LATE ENDOSOMAL/LYSOSOMAL MP1 INTERACTING PROTEIN"/>
    <property type="match status" value="1"/>
</dbReference>
<proteinExistence type="predicted"/>
<dbReference type="GO" id="GO:0060090">
    <property type="term" value="F:molecular adaptor activity"/>
    <property type="evidence" value="ECO:0007669"/>
    <property type="project" value="InterPro"/>
</dbReference>
<name>V5BCJ6_TRYCR</name>
<dbReference type="GO" id="GO:0005085">
    <property type="term" value="F:guanyl-nucleotide exchange factor activity"/>
    <property type="evidence" value="ECO:0007669"/>
    <property type="project" value="InterPro"/>
</dbReference>
<dbReference type="SUPFAM" id="SSF103196">
    <property type="entry name" value="Roadblock/LC7 domain"/>
    <property type="match status" value="1"/>
</dbReference>
<dbReference type="Proteomes" id="UP000017861">
    <property type="component" value="Unassembled WGS sequence"/>
</dbReference>
<comment type="caution">
    <text evidence="2">The sequence shown here is derived from an EMBL/GenBank/DDBJ whole genome shotgun (WGS) entry which is preliminary data.</text>
</comment>
<feature type="chain" id="PRO_5004731348" description="Roadblock/LAMTOR2 domain-containing protein" evidence="1">
    <location>
        <begin position="24"/>
        <end position="173"/>
    </location>
</feature>
<organism evidence="2 3">
    <name type="scientific">Trypanosoma cruzi Dm28c</name>
    <dbReference type="NCBI Taxonomy" id="1416333"/>
    <lineage>
        <taxon>Eukaryota</taxon>
        <taxon>Discoba</taxon>
        <taxon>Euglenozoa</taxon>
        <taxon>Kinetoplastea</taxon>
        <taxon>Metakinetoplastina</taxon>
        <taxon>Trypanosomatida</taxon>
        <taxon>Trypanosomatidae</taxon>
        <taxon>Trypanosoma</taxon>
        <taxon>Schizotrypanum</taxon>
    </lineage>
</organism>
<evidence type="ECO:0000256" key="1">
    <source>
        <dbReference type="SAM" id="SignalP"/>
    </source>
</evidence>
<accession>V5BCJ6</accession>